<proteinExistence type="predicted"/>
<dbReference type="EMBL" id="GBRH01256403">
    <property type="protein sequence ID" value="JAD41492.1"/>
    <property type="molecule type" value="Transcribed_RNA"/>
</dbReference>
<evidence type="ECO:0000313" key="1">
    <source>
        <dbReference type="EMBL" id="JAD41492.1"/>
    </source>
</evidence>
<reference evidence="1" key="2">
    <citation type="journal article" date="2015" name="Data Brief">
        <title>Shoot transcriptome of the giant reed, Arundo donax.</title>
        <authorList>
            <person name="Barrero R.A."/>
            <person name="Guerrero F.D."/>
            <person name="Moolhuijzen P."/>
            <person name="Goolsby J.A."/>
            <person name="Tidwell J."/>
            <person name="Bellgard S.E."/>
            <person name="Bellgard M.I."/>
        </authorList>
    </citation>
    <scope>NUCLEOTIDE SEQUENCE</scope>
    <source>
        <tissue evidence="1">Shoot tissue taken approximately 20 cm above the soil surface</tissue>
    </source>
</reference>
<accession>A0A0A9A373</accession>
<protein>
    <submittedName>
        <fullName evidence="1">Uncharacterized protein</fullName>
    </submittedName>
</protein>
<dbReference type="AlphaFoldDB" id="A0A0A9A373"/>
<reference evidence="1" key="1">
    <citation type="submission" date="2014-09" db="EMBL/GenBank/DDBJ databases">
        <authorList>
            <person name="Magalhaes I.L.F."/>
            <person name="Oliveira U."/>
            <person name="Santos F.R."/>
            <person name="Vidigal T.H.D.A."/>
            <person name="Brescovit A.D."/>
            <person name="Santos A.J."/>
        </authorList>
    </citation>
    <scope>NUCLEOTIDE SEQUENCE</scope>
    <source>
        <tissue evidence="1">Shoot tissue taken approximately 20 cm above the soil surface</tissue>
    </source>
</reference>
<organism evidence="1">
    <name type="scientific">Arundo donax</name>
    <name type="common">Giant reed</name>
    <name type="synonym">Donax arundinaceus</name>
    <dbReference type="NCBI Taxonomy" id="35708"/>
    <lineage>
        <taxon>Eukaryota</taxon>
        <taxon>Viridiplantae</taxon>
        <taxon>Streptophyta</taxon>
        <taxon>Embryophyta</taxon>
        <taxon>Tracheophyta</taxon>
        <taxon>Spermatophyta</taxon>
        <taxon>Magnoliopsida</taxon>
        <taxon>Liliopsida</taxon>
        <taxon>Poales</taxon>
        <taxon>Poaceae</taxon>
        <taxon>PACMAD clade</taxon>
        <taxon>Arundinoideae</taxon>
        <taxon>Arundineae</taxon>
        <taxon>Arundo</taxon>
    </lineage>
</organism>
<name>A0A0A9A373_ARUDO</name>
<sequence length="50" mass="5603">MLPFLPIPILQSNWMLITIQNVLDVISDDVAKYPRNVSLILLATLSCATF</sequence>